<evidence type="ECO:0000313" key="2">
    <source>
        <dbReference type="Proteomes" id="UP000029380"/>
    </source>
</evidence>
<protein>
    <submittedName>
        <fullName evidence="1">Uncharacterized protein</fullName>
    </submittedName>
</protein>
<reference evidence="1 2" key="1">
    <citation type="submission" date="2014-08" db="EMBL/GenBank/DDBJ databases">
        <title>Genome sequence of Tetragenococcus muriaticus.</title>
        <authorList>
            <person name="Chuea-nongthon C."/>
            <person name="Rodtong S."/>
            <person name="Yongsawatdigul J."/>
            <person name="Steele J.L."/>
            <person name="Liu X.-y."/>
            <person name="Speers J."/>
            <person name="Glasner J.D."/>
            <person name="Neeno-Eckwall E.C."/>
        </authorList>
    </citation>
    <scope>NUCLEOTIDE SEQUENCE [LARGE SCALE GENOMIC DNA]</scope>
    <source>
        <strain evidence="1 2">PMC-11-5</strain>
    </source>
</reference>
<organism evidence="1 2">
    <name type="scientific">Tetragenococcus muriaticus PMC-11-5</name>
    <dbReference type="NCBI Taxonomy" id="1302649"/>
    <lineage>
        <taxon>Bacteria</taxon>
        <taxon>Bacillati</taxon>
        <taxon>Bacillota</taxon>
        <taxon>Bacilli</taxon>
        <taxon>Lactobacillales</taxon>
        <taxon>Enterococcaceae</taxon>
        <taxon>Tetragenococcus</taxon>
    </lineage>
</organism>
<comment type="caution">
    <text evidence="1">The sequence shown here is derived from an EMBL/GenBank/DDBJ whole genome shotgun (WGS) entry which is preliminary data.</text>
</comment>
<dbReference type="RefSeq" id="WP_038025836.1">
    <property type="nucleotide sequence ID" value="NZ_JPVU01000098.1"/>
</dbReference>
<proteinExistence type="predicted"/>
<dbReference type="EMBL" id="JPVU01000098">
    <property type="protein sequence ID" value="KFN92423.1"/>
    <property type="molecule type" value="Genomic_DNA"/>
</dbReference>
<sequence>MIFKQPNGLYGRVSTIVEAPTHRNMSKRKCFEYLDDTDQVDFKGQTLEDWLDKYGVDFEKAKKSVSKLNMTQQEIHDWIKEVS</sequence>
<evidence type="ECO:0000313" key="1">
    <source>
        <dbReference type="EMBL" id="KFN92423.1"/>
    </source>
</evidence>
<name>A0A091CDS9_9ENTE</name>
<dbReference type="AlphaFoldDB" id="A0A091CDS9"/>
<dbReference type="PATRIC" id="fig|1302649.3.peg.937"/>
<gene>
    <name evidence="1" type="ORF">TMUPMC115_0935</name>
</gene>
<accession>A0A091CDS9</accession>
<dbReference type="Proteomes" id="UP000029380">
    <property type="component" value="Unassembled WGS sequence"/>
</dbReference>